<dbReference type="InterPro" id="IPR038499">
    <property type="entry name" value="BRO1_sf"/>
</dbReference>
<evidence type="ECO:0000256" key="4">
    <source>
        <dbReference type="ARBA" id="ARBA00022753"/>
    </source>
</evidence>
<evidence type="ECO:0000256" key="1">
    <source>
        <dbReference type="ARBA" id="ARBA00004177"/>
    </source>
</evidence>
<sequence length="494" mass="55089">MATPSAGVNVMLAVHEKKTSPVDIYRPLRLYIAATFSERDAQRAEDDLAAVRQMRSDLERAPAESSLDLRRDLLLAYSRALALVEPRFPISPDRSHVGLYYEEAYAALNAAPLSQHFDKTWVSHVQLKAAQFYAEACYRYSLELHEKEEIAEEIARLKIGISALADAKKTAKGVAAPLLDAVSKLESNMNRDLERAQKENDRVYLMRVPAASSLGALPAASLVKPTNMAELLDASKERLFSGLVPDGSMKALSRYTEMVDDIIRTQAEKLQQGSEITRVRLKDMDLPDSILSLEGNISLPLDLKEDVEAVQISGGPAGLEAELQQLRDLRRVNQELLVQTEELMQKEASEDAQFRTQFGTRWTRPQSSTLTKSCRIVERFAANLKQAQIIESALPSIARPIMSLDGNEDALVGALKQSLRQLENLGAQRAGLEDMLKEMKRKDDILPKLMAGTGSHEDLFKKEMAKYDPICQEIAKNIEAQEQLLLQIQASYLL</sequence>
<name>A0A199V6T7_ANACO</name>
<comment type="subcellular location">
    <subcellularLocation>
        <location evidence="2">Cytoplasm</location>
    </subcellularLocation>
    <subcellularLocation>
        <location evidence="1">Endosome</location>
    </subcellularLocation>
</comment>
<evidence type="ECO:0000256" key="2">
    <source>
        <dbReference type="ARBA" id="ARBA00004496"/>
    </source>
</evidence>
<dbReference type="Gene3D" id="1.20.140.50">
    <property type="entry name" value="alix/aip1 like domains"/>
    <property type="match status" value="1"/>
</dbReference>
<dbReference type="InterPro" id="IPR025304">
    <property type="entry name" value="ALIX_V_dom"/>
</dbReference>
<evidence type="ECO:0000256" key="3">
    <source>
        <dbReference type="ARBA" id="ARBA00022490"/>
    </source>
</evidence>
<dbReference type="InterPro" id="IPR004328">
    <property type="entry name" value="BRO1_dom"/>
</dbReference>
<dbReference type="Proteomes" id="UP000092600">
    <property type="component" value="Unassembled WGS sequence"/>
</dbReference>
<comment type="caution">
    <text evidence="7">The sequence shown here is derived from an EMBL/GenBank/DDBJ whole genome shotgun (WGS) entry which is preliminary data.</text>
</comment>
<dbReference type="PANTHER" id="PTHR23030:SF30">
    <property type="entry name" value="TYROSINE-PROTEIN PHOSPHATASE NON-RECEPTOR TYPE 23"/>
    <property type="match status" value="1"/>
</dbReference>
<evidence type="ECO:0000313" key="7">
    <source>
        <dbReference type="EMBL" id="OAY72718.1"/>
    </source>
</evidence>
<dbReference type="STRING" id="4615.A0A199V6T7"/>
<dbReference type="Pfam" id="PF03097">
    <property type="entry name" value="BRO1"/>
    <property type="match status" value="2"/>
</dbReference>
<protein>
    <submittedName>
        <fullName evidence="7">pH-response regulator protein palA/RIM20</fullName>
    </submittedName>
</protein>
<dbReference type="SMART" id="SM01041">
    <property type="entry name" value="BRO1"/>
    <property type="match status" value="1"/>
</dbReference>
<dbReference type="GO" id="GO:0043328">
    <property type="term" value="P:protein transport to vacuole involved in ubiquitin-dependent protein catabolic process via the multivesicular body sorting pathway"/>
    <property type="evidence" value="ECO:0007669"/>
    <property type="project" value="TreeGrafter"/>
</dbReference>
<accession>A0A199V6T7</accession>
<keyword evidence="4" id="KW-0967">Endosome</keyword>
<feature type="domain" description="BRO1" evidence="6">
    <location>
        <begin position="1"/>
        <end position="286"/>
    </location>
</feature>
<reference evidence="7 8" key="1">
    <citation type="journal article" date="2016" name="DNA Res.">
        <title>The draft genome of MD-2 pineapple using hybrid error correction of long reads.</title>
        <authorList>
            <person name="Redwan R.M."/>
            <person name="Saidin A."/>
            <person name="Kumar S.V."/>
        </authorList>
    </citation>
    <scope>NUCLEOTIDE SEQUENCE [LARGE SCALE GENOMIC DNA]</scope>
    <source>
        <strain evidence="8">cv. MD2</strain>
        <tissue evidence="7">Leaf</tissue>
    </source>
</reference>
<organism evidence="7 8">
    <name type="scientific">Ananas comosus</name>
    <name type="common">Pineapple</name>
    <name type="synonym">Ananas ananas</name>
    <dbReference type="NCBI Taxonomy" id="4615"/>
    <lineage>
        <taxon>Eukaryota</taxon>
        <taxon>Viridiplantae</taxon>
        <taxon>Streptophyta</taxon>
        <taxon>Embryophyta</taxon>
        <taxon>Tracheophyta</taxon>
        <taxon>Spermatophyta</taxon>
        <taxon>Magnoliopsida</taxon>
        <taxon>Liliopsida</taxon>
        <taxon>Poales</taxon>
        <taxon>Bromeliaceae</taxon>
        <taxon>Bromelioideae</taxon>
        <taxon>Ananas</taxon>
    </lineage>
</organism>
<proteinExistence type="predicted"/>
<dbReference type="EMBL" id="LSRQ01002999">
    <property type="protein sequence ID" value="OAY72718.1"/>
    <property type="molecule type" value="Genomic_DNA"/>
</dbReference>
<gene>
    <name evidence="7" type="ORF">ACMD2_03428</name>
</gene>
<keyword evidence="5" id="KW-0175">Coiled coil</keyword>
<dbReference type="PROSITE" id="PS51180">
    <property type="entry name" value="BRO1"/>
    <property type="match status" value="1"/>
</dbReference>
<feature type="coiled-coil region" evidence="5">
    <location>
        <begin position="319"/>
        <end position="346"/>
    </location>
</feature>
<dbReference type="AlphaFoldDB" id="A0A199V6T7"/>
<dbReference type="Gene3D" id="1.25.40.280">
    <property type="entry name" value="alix/aip1 like domains"/>
    <property type="match status" value="2"/>
</dbReference>
<feature type="coiled-coil region" evidence="5">
    <location>
        <begin position="415"/>
        <end position="442"/>
    </location>
</feature>
<keyword evidence="3" id="KW-0963">Cytoplasm</keyword>
<evidence type="ECO:0000313" key="8">
    <source>
        <dbReference type="Proteomes" id="UP000092600"/>
    </source>
</evidence>
<dbReference type="PANTHER" id="PTHR23030">
    <property type="entry name" value="PCD6 INTERACTING PROTEIN-RELATED"/>
    <property type="match status" value="1"/>
</dbReference>
<dbReference type="GO" id="GO:0005768">
    <property type="term" value="C:endosome"/>
    <property type="evidence" value="ECO:0007669"/>
    <property type="project" value="UniProtKB-SubCell"/>
</dbReference>
<dbReference type="Pfam" id="PF13949">
    <property type="entry name" value="ALIX_LYPXL_bnd"/>
    <property type="match status" value="1"/>
</dbReference>
<evidence type="ECO:0000256" key="5">
    <source>
        <dbReference type="SAM" id="Coils"/>
    </source>
</evidence>
<evidence type="ECO:0000259" key="6">
    <source>
        <dbReference type="PROSITE" id="PS51180"/>
    </source>
</evidence>